<accession>A0A5C5XNC4</accession>
<dbReference type="Proteomes" id="UP000316095">
    <property type="component" value="Unassembled WGS sequence"/>
</dbReference>
<keyword evidence="2" id="KW-1185">Reference proteome</keyword>
<evidence type="ECO:0000313" key="2">
    <source>
        <dbReference type="Proteomes" id="UP000316095"/>
    </source>
</evidence>
<protein>
    <submittedName>
        <fullName evidence="1">Uncharacterized protein</fullName>
    </submittedName>
</protein>
<sequence length="106" mass="12057">MPWSISMSVSGWDRVRQQLNQWEDSDLINAISDDRYEMVYPLAGPVHANAALCAAHVRLGRLSHEELVDAAYRLIEEHQTCEVGGHGVWIDREGFHIVRLDSDTRS</sequence>
<gene>
    <name evidence="1" type="ORF">Pan54_51560</name>
</gene>
<evidence type="ECO:0000313" key="1">
    <source>
        <dbReference type="EMBL" id="TWT64394.1"/>
    </source>
</evidence>
<proteinExistence type="predicted"/>
<dbReference type="AlphaFoldDB" id="A0A5C5XNC4"/>
<organism evidence="1 2">
    <name type="scientific">Rubinisphaera italica</name>
    <dbReference type="NCBI Taxonomy" id="2527969"/>
    <lineage>
        <taxon>Bacteria</taxon>
        <taxon>Pseudomonadati</taxon>
        <taxon>Planctomycetota</taxon>
        <taxon>Planctomycetia</taxon>
        <taxon>Planctomycetales</taxon>
        <taxon>Planctomycetaceae</taxon>
        <taxon>Rubinisphaera</taxon>
    </lineage>
</organism>
<name>A0A5C5XNC4_9PLAN</name>
<reference evidence="1 2" key="1">
    <citation type="submission" date="2019-02" db="EMBL/GenBank/DDBJ databases">
        <title>Deep-cultivation of Planctomycetes and their phenomic and genomic characterization uncovers novel biology.</title>
        <authorList>
            <person name="Wiegand S."/>
            <person name="Jogler M."/>
            <person name="Boedeker C."/>
            <person name="Pinto D."/>
            <person name="Vollmers J."/>
            <person name="Rivas-Marin E."/>
            <person name="Kohn T."/>
            <person name="Peeters S.H."/>
            <person name="Heuer A."/>
            <person name="Rast P."/>
            <person name="Oberbeckmann S."/>
            <person name="Bunk B."/>
            <person name="Jeske O."/>
            <person name="Meyerdierks A."/>
            <person name="Storesund J.E."/>
            <person name="Kallscheuer N."/>
            <person name="Luecker S."/>
            <person name="Lage O.M."/>
            <person name="Pohl T."/>
            <person name="Merkel B.J."/>
            <person name="Hornburger P."/>
            <person name="Mueller R.-W."/>
            <person name="Bruemmer F."/>
            <person name="Labrenz M."/>
            <person name="Spormann A.M."/>
            <person name="Op Den Camp H."/>
            <person name="Overmann J."/>
            <person name="Amann R."/>
            <person name="Jetten M.S.M."/>
            <person name="Mascher T."/>
            <person name="Medema M.H."/>
            <person name="Devos D.P."/>
            <person name="Kaster A.-K."/>
            <person name="Ovreas L."/>
            <person name="Rohde M."/>
            <person name="Galperin M.Y."/>
            <person name="Jogler C."/>
        </authorList>
    </citation>
    <scope>NUCLEOTIDE SEQUENCE [LARGE SCALE GENOMIC DNA]</scope>
    <source>
        <strain evidence="1 2">Pan54</strain>
    </source>
</reference>
<dbReference type="OrthoDB" id="276631at2"/>
<dbReference type="EMBL" id="SJPG01000001">
    <property type="protein sequence ID" value="TWT64394.1"/>
    <property type="molecule type" value="Genomic_DNA"/>
</dbReference>
<comment type="caution">
    <text evidence="1">The sequence shown here is derived from an EMBL/GenBank/DDBJ whole genome shotgun (WGS) entry which is preliminary data.</text>
</comment>
<dbReference type="RefSeq" id="WP_146506109.1">
    <property type="nucleotide sequence ID" value="NZ_SJPG01000001.1"/>
</dbReference>